<feature type="compositionally biased region" description="Polar residues" evidence="9">
    <location>
        <begin position="1"/>
        <end position="12"/>
    </location>
</feature>
<protein>
    <recommendedName>
        <fullName evidence="6">caffeate O-methyltransferase</fullName>
        <ecNumber evidence="6">2.1.1.68</ecNumber>
    </recommendedName>
</protein>
<evidence type="ECO:0000256" key="9">
    <source>
        <dbReference type="SAM" id="MobiDB-lite"/>
    </source>
</evidence>
<dbReference type="InterPro" id="IPR012967">
    <property type="entry name" value="COMT_dimerisation"/>
</dbReference>
<comment type="function">
    <text evidence="7">Catalyzes the conversion of caffeic acid to ferulic acid and of 5-hydroxyferulic acid to sinapic acid. The resulting products may subsequently be converted to the corresponding alcohols that are incorporated into lignins.</text>
</comment>
<dbReference type="Pfam" id="PF08100">
    <property type="entry name" value="Dimerisation"/>
    <property type="match status" value="1"/>
</dbReference>
<dbReference type="Pfam" id="PF00891">
    <property type="entry name" value="Methyltransf_2"/>
    <property type="match status" value="1"/>
</dbReference>
<evidence type="ECO:0000256" key="6">
    <source>
        <dbReference type="ARBA" id="ARBA00039011"/>
    </source>
</evidence>
<keyword evidence="3" id="KW-0808">Transferase</keyword>
<keyword evidence="5" id="KW-0438">Lignin biosynthesis</keyword>
<reference evidence="12" key="1">
    <citation type="submission" date="2012-05" db="EMBL/GenBank/DDBJ databases">
        <authorList>
            <person name="Krishnakumar V."/>
            <person name="Cheung F."/>
            <person name="Xiao Y."/>
            <person name="Chan A."/>
            <person name="Moskal W.A."/>
            <person name="Town C.D."/>
        </authorList>
    </citation>
    <scope>NUCLEOTIDE SEQUENCE</scope>
</reference>
<dbReference type="SUPFAM" id="SSF46785">
    <property type="entry name" value="Winged helix' DNA-binding domain"/>
    <property type="match status" value="1"/>
</dbReference>
<keyword evidence="2" id="KW-0489">Methyltransferase</keyword>
<feature type="region of interest" description="Disordered" evidence="9">
    <location>
        <begin position="1"/>
        <end position="26"/>
    </location>
</feature>
<dbReference type="GO" id="GO:0032259">
    <property type="term" value="P:methylation"/>
    <property type="evidence" value="ECO:0007669"/>
    <property type="project" value="UniProtKB-KW"/>
</dbReference>
<evidence type="ECO:0000259" key="10">
    <source>
        <dbReference type="Pfam" id="PF00891"/>
    </source>
</evidence>
<keyword evidence="4" id="KW-0949">S-adenosyl-L-methionine</keyword>
<dbReference type="AlphaFoldDB" id="I3SR79"/>
<dbReference type="GO" id="GO:0047763">
    <property type="term" value="F:caffeate O-methyltransferase activity"/>
    <property type="evidence" value="ECO:0007669"/>
    <property type="project" value="UniProtKB-EC"/>
</dbReference>
<feature type="domain" description="O-methyltransferase C-terminal" evidence="10">
    <location>
        <begin position="152"/>
        <end position="357"/>
    </location>
</feature>
<dbReference type="InterPro" id="IPR029063">
    <property type="entry name" value="SAM-dependent_MTases_sf"/>
</dbReference>
<name>I3SR79_MEDTR</name>
<dbReference type="InterPro" id="IPR036388">
    <property type="entry name" value="WH-like_DNA-bd_sf"/>
</dbReference>
<dbReference type="EMBL" id="BT142977">
    <property type="protein sequence ID" value="AFK42771.1"/>
    <property type="molecule type" value="mRNA"/>
</dbReference>
<dbReference type="GO" id="GO:0046983">
    <property type="term" value="F:protein dimerization activity"/>
    <property type="evidence" value="ECO:0007669"/>
    <property type="project" value="InterPro"/>
</dbReference>
<dbReference type="PANTHER" id="PTHR11746">
    <property type="entry name" value="O-METHYLTRANSFERASE"/>
    <property type="match status" value="1"/>
</dbReference>
<dbReference type="FunFam" id="3.40.50.150:FF:000061">
    <property type="entry name" value="Caffeic acid O-methyltransferase"/>
    <property type="match status" value="1"/>
</dbReference>
<proteinExistence type="evidence at transcript level"/>
<comment type="pathway">
    <text evidence="1">Aromatic compound metabolism; phenylpropanoid biosynthesis.</text>
</comment>
<accession>I3SR79</accession>
<dbReference type="InterPro" id="IPR036390">
    <property type="entry name" value="WH_DNA-bd_sf"/>
</dbReference>
<sequence>MAPPSTESNQPLANGKEKHVVKQEEEKEDNDALEFCTQLTGSIVVPLALRSAIDLGIFDILSKAGNGAQLSADDIAVKIGTKNPEAATMLDRLLRLLASHSILNSYVPQHPQTLERFYSLSNHSKYFVTDADGVSLGPTLALLLDNVFYQSWSELKGAIMEGGIAFNRVYGMHAFEYPRVDPRFNDVFNKAMVNSTTINMKRIIDCYQGFDHITKLVDVGGGLGINLKLITSKYSHIQGINFDLPHVLQHAPVYPGVEHVGGDMFESVPAGDAIFMKWILHDWSDEHCLKLLKNCYKAIPEDGKVIVVDTILPVMPETTANAKTACMSDVLMMTQNPGGKERTEHEFKELAEGSGFSAIKPICCVSGLWVMEFFK</sequence>
<organism evidence="12">
    <name type="scientific">Medicago truncatula</name>
    <name type="common">Barrel medic</name>
    <name type="synonym">Medicago tribuloides</name>
    <dbReference type="NCBI Taxonomy" id="3880"/>
    <lineage>
        <taxon>Eukaryota</taxon>
        <taxon>Viridiplantae</taxon>
        <taxon>Streptophyta</taxon>
        <taxon>Embryophyta</taxon>
        <taxon>Tracheophyta</taxon>
        <taxon>Spermatophyta</taxon>
        <taxon>Magnoliopsida</taxon>
        <taxon>eudicotyledons</taxon>
        <taxon>Gunneridae</taxon>
        <taxon>Pentapetalae</taxon>
        <taxon>rosids</taxon>
        <taxon>fabids</taxon>
        <taxon>Fabales</taxon>
        <taxon>Fabaceae</taxon>
        <taxon>Papilionoideae</taxon>
        <taxon>50 kb inversion clade</taxon>
        <taxon>NPAAA clade</taxon>
        <taxon>Hologalegina</taxon>
        <taxon>IRL clade</taxon>
        <taxon>Trifolieae</taxon>
        <taxon>Medicago</taxon>
    </lineage>
</organism>
<feature type="domain" description="O-methyltransferase dimerisation" evidence="11">
    <location>
        <begin position="38"/>
        <end position="130"/>
    </location>
</feature>
<evidence type="ECO:0000256" key="1">
    <source>
        <dbReference type="ARBA" id="ARBA00004928"/>
    </source>
</evidence>
<evidence type="ECO:0000256" key="8">
    <source>
        <dbReference type="PIRSR" id="PIRSR005739-1"/>
    </source>
</evidence>
<dbReference type="InterPro" id="IPR016461">
    <property type="entry name" value="COMT-like"/>
</dbReference>
<feature type="compositionally biased region" description="Basic and acidic residues" evidence="9">
    <location>
        <begin position="15"/>
        <end position="25"/>
    </location>
</feature>
<evidence type="ECO:0000259" key="11">
    <source>
        <dbReference type="Pfam" id="PF08100"/>
    </source>
</evidence>
<dbReference type="GO" id="GO:0008757">
    <property type="term" value="F:S-adenosylmethionine-dependent methyltransferase activity"/>
    <property type="evidence" value="ECO:0007669"/>
    <property type="project" value="UniProtKB-ARBA"/>
</dbReference>
<dbReference type="PROSITE" id="PS51683">
    <property type="entry name" value="SAM_OMT_II"/>
    <property type="match status" value="1"/>
</dbReference>
<dbReference type="Gene3D" id="1.10.10.10">
    <property type="entry name" value="Winged helix-like DNA-binding domain superfamily/Winged helix DNA-binding domain"/>
    <property type="match status" value="1"/>
</dbReference>
<evidence type="ECO:0000256" key="4">
    <source>
        <dbReference type="ARBA" id="ARBA00022691"/>
    </source>
</evidence>
<dbReference type="SUPFAM" id="SSF53335">
    <property type="entry name" value="S-adenosyl-L-methionine-dependent methyltransferases"/>
    <property type="match status" value="1"/>
</dbReference>
<dbReference type="Gene3D" id="3.40.50.150">
    <property type="entry name" value="Vaccinia Virus protein VP39"/>
    <property type="match status" value="1"/>
</dbReference>
<dbReference type="FunFam" id="1.10.10.10:FF:000357">
    <property type="entry name" value="Caffeic acid 3-O-methyltransferase"/>
    <property type="match status" value="1"/>
</dbReference>
<dbReference type="PIRSF" id="PIRSF005739">
    <property type="entry name" value="O-mtase"/>
    <property type="match status" value="1"/>
</dbReference>
<evidence type="ECO:0000313" key="12">
    <source>
        <dbReference type="EMBL" id="AFK42771.1"/>
    </source>
</evidence>
<dbReference type="GO" id="GO:0009809">
    <property type="term" value="P:lignin biosynthetic process"/>
    <property type="evidence" value="ECO:0007669"/>
    <property type="project" value="UniProtKB-KW"/>
</dbReference>
<evidence type="ECO:0000256" key="3">
    <source>
        <dbReference type="ARBA" id="ARBA00022679"/>
    </source>
</evidence>
<feature type="active site" description="Proton acceptor" evidence="8">
    <location>
        <position position="281"/>
    </location>
</feature>
<evidence type="ECO:0000256" key="5">
    <source>
        <dbReference type="ARBA" id="ARBA00022733"/>
    </source>
</evidence>
<evidence type="ECO:0000256" key="7">
    <source>
        <dbReference type="ARBA" id="ARBA00045231"/>
    </source>
</evidence>
<dbReference type="ExpressionAtlas" id="I3SR79">
    <property type="expression patterns" value="differential"/>
</dbReference>
<dbReference type="EC" id="2.1.1.68" evidence="6"/>
<evidence type="ECO:0000256" key="2">
    <source>
        <dbReference type="ARBA" id="ARBA00022603"/>
    </source>
</evidence>
<dbReference type="InterPro" id="IPR001077">
    <property type="entry name" value="COMT_C"/>
</dbReference>